<dbReference type="PRINTS" id="PR00974">
    <property type="entry name" value="RIBOSOMALS18"/>
</dbReference>
<reference evidence="9" key="1">
    <citation type="submission" date="2021-05" db="EMBL/GenBank/DDBJ databases">
        <title>Characteristics of the complete chloroplast sequence of Stylidium debile and Stylidium petiolare (Stylidiaceae).</title>
        <authorList>
            <person name="Yu W.-B."/>
        </authorList>
    </citation>
    <scope>NUCLEOTIDE SEQUENCE</scope>
</reference>
<keyword evidence="9" id="KW-0150">Chloroplast</keyword>
<keyword evidence="4 7" id="KW-0689">Ribosomal protein</keyword>
<comment type="subcellular location">
    <subcellularLocation>
        <location evidence="7">Plastid</location>
        <location evidence="7">Chloroplast</location>
    </subcellularLocation>
</comment>
<dbReference type="InterPro" id="IPR036870">
    <property type="entry name" value="Ribosomal_bS18_sf"/>
</dbReference>
<name>A0A8F4WEX6_9ASTR</name>
<dbReference type="InterPro" id="IPR018275">
    <property type="entry name" value="Ribosomal_bS18_CS"/>
</dbReference>
<evidence type="ECO:0000256" key="2">
    <source>
        <dbReference type="ARBA" id="ARBA00022730"/>
    </source>
</evidence>
<dbReference type="PANTHER" id="PTHR13479">
    <property type="entry name" value="30S RIBOSOMAL PROTEIN S18"/>
    <property type="match status" value="1"/>
</dbReference>
<evidence type="ECO:0000256" key="1">
    <source>
        <dbReference type="ARBA" id="ARBA00005589"/>
    </source>
</evidence>
<dbReference type="PANTHER" id="PTHR13479:SF40">
    <property type="entry name" value="SMALL RIBOSOMAL SUBUNIT PROTEIN BS18M"/>
    <property type="match status" value="1"/>
</dbReference>
<accession>A0A8F4WEX6</accession>
<dbReference type="GO" id="GO:0005763">
    <property type="term" value="C:mitochondrial small ribosomal subunit"/>
    <property type="evidence" value="ECO:0007669"/>
    <property type="project" value="TreeGrafter"/>
</dbReference>
<dbReference type="AlphaFoldDB" id="A0A8F4WEX6"/>
<comment type="similarity">
    <text evidence="1 7 8">Belongs to the bacterial ribosomal protein bS18 family.</text>
</comment>
<dbReference type="NCBIfam" id="TIGR00165">
    <property type="entry name" value="S18"/>
    <property type="match status" value="1"/>
</dbReference>
<keyword evidence="3 7" id="KW-0694">RNA-binding</keyword>
<comment type="subunit">
    <text evidence="7">Part of the 30S ribosomal subunit.</text>
</comment>
<keyword evidence="5 7" id="KW-0687">Ribonucleoprotein</keyword>
<dbReference type="SUPFAM" id="SSF46911">
    <property type="entry name" value="Ribosomal protein S18"/>
    <property type="match status" value="1"/>
</dbReference>
<dbReference type="EMBL" id="MZ239203">
    <property type="protein sequence ID" value="QXG83002.1"/>
    <property type="molecule type" value="Genomic_DNA"/>
</dbReference>
<keyword evidence="9" id="KW-0934">Plastid</keyword>
<keyword evidence="2 7" id="KW-0699">rRNA-binding</keyword>
<dbReference type="Gene3D" id="4.10.640.10">
    <property type="entry name" value="Ribosomal protein S18"/>
    <property type="match status" value="1"/>
</dbReference>
<protein>
    <recommendedName>
        <fullName evidence="6 7">Small ribosomal subunit protein bS18c</fullName>
    </recommendedName>
</protein>
<sequence>MEKSKRPFLKPRRSFRRRLPPIQSGDRIDYRNMSLISRFISEQGKILSRRVNRLTLKQQRLITIAIKQARILSSLPFLNNEKQFEKTESATRTTSLRTRNK</sequence>
<evidence type="ECO:0000256" key="4">
    <source>
        <dbReference type="ARBA" id="ARBA00022980"/>
    </source>
</evidence>
<dbReference type="GO" id="GO:0006412">
    <property type="term" value="P:translation"/>
    <property type="evidence" value="ECO:0007669"/>
    <property type="project" value="UniProtKB-UniRule"/>
</dbReference>
<dbReference type="GO" id="GO:0070181">
    <property type="term" value="F:small ribosomal subunit rRNA binding"/>
    <property type="evidence" value="ECO:0007669"/>
    <property type="project" value="TreeGrafter"/>
</dbReference>
<proteinExistence type="inferred from homology"/>
<evidence type="ECO:0000256" key="5">
    <source>
        <dbReference type="ARBA" id="ARBA00023274"/>
    </source>
</evidence>
<organism evidence="9">
    <name type="scientific">Stylidium debile</name>
    <dbReference type="NCBI Taxonomy" id="2293339"/>
    <lineage>
        <taxon>Eukaryota</taxon>
        <taxon>Viridiplantae</taxon>
        <taxon>Streptophyta</taxon>
        <taxon>Embryophyta</taxon>
        <taxon>Tracheophyta</taxon>
        <taxon>Spermatophyta</taxon>
        <taxon>Magnoliopsida</taxon>
        <taxon>eudicotyledons</taxon>
        <taxon>Gunneridae</taxon>
        <taxon>Pentapetalae</taxon>
        <taxon>asterids</taxon>
        <taxon>campanulids</taxon>
        <taxon>Asterales</taxon>
        <taxon>Stylidiaceae</taxon>
        <taxon>Stylidium</taxon>
    </lineage>
</organism>
<dbReference type="Pfam" id="PF01084">
    <property type="entry name" value="Ribosomal_S18"/>
    <property type="match status" value="1"/>
</dbReference>
<evidence type="ECO:0000256" key="8">
    <source>
        <dbReference type="RuleBase" id="RU003910"/>
    </source>
</evidence>
<dbReference type="GO" id="GO:0003735">
    <property type="term" value="F:structural constituent of ribosome"/>
    <property type="evidence" value="ECO:0007669"/>
    <property type="project" value="InterPro"/>
</dbReference>
<evidence type="ECO:0000256" key="7">
    <source>
        <dbReference type="HAMAP-Rule" id="MF_00270"/>
    </source>
</evidence>
<dbReference type="GO" id="GO:0009507">
    <property type="term" value="C:chloroplast"/>
    <property type="evidence" value="ECO:0007669"/>
    <property type="project" value="UniProtKB-SubCell"/>
</dbReference>
<evidence type="ECO:0000313" key="9">
    <source>
        <dbReference type="EMBL" id="QXG83002.1"/>
    </source>
</evidence>
<gene>
    <name evidence="7 9" type="primary">rps18</name>
</gene>
<dbReference type="PROSITE" id="PS00057">
    <property type="entry name" value="RIBOSOMAL_S18"/>
    <property type="match status" value="1"/>
</dbReference>
<evidence type="ECO:0000256" key="6">
    <source>
        <dbReference type="ARBA" id="ARBA00035266"/>
    </source>
</evidence>
<dbReference type="InterPro" id="IPR001648">
    <property type="entry name" value="Ribosomal_bS18"/>
</dbReference>
<dbReference type="FunFam" id="4.10.640.10:FF:000002">
    <property type="entry name" value="30S ribosomal protein S18, chloroplastic"/>
    <property type="match status" value="1"/>
</dbReference>
<geneLocation type="chloroplast" evidence="9"/>
<dbReference type="HAMAP" id="MF_00270">
    <property type="entry name" value="Ribosomal_bS18"/>
    <property type="match status" value="1"/>
</dbReference>
<evidence type="ECO:0000256" key="3">
    <source>
        <dbReference type="ARBA" id="ARBA00022884"/>
    </source>
</evidence>